<gene>
    <name evidence="2" type="ORF">PODLI_1B037968</name>
</gene>
<feature type="region of interest" description="Disordered" evidence="1">
    <location>
        <begin position="1"/>
        <end position="21"/>
    </location>
</feature>
<accession>A0AA35KRS5</accession>
<proteinExistence type="predicted"/>
<evidence type="ECO:0000313" key="3">
    <source>
        <dbReference type="Proteomes" id="UP001178461"/>
    </source>
</evidence>
<sequence>MAARLGLGRANGRVGGERRKDAAGLREARRSSGWLLASAFAGGTGAILEREE</sequence>
<keyword evidence="3" id="KW-1185">Reference proteome</keyword>
<dbReference type="AlphaFoldDB" id="A0AA35KRS5"/>
<evidence type="ECO:0000313" key="2">
    <source>
        <dbReference type="EMBL" id="CAI5782416.1"/>
    </source>
</evidence>
<dbReference type="Proteomes" id="UP001178461">
    <property type="component" value="Chromosome 8"/>
</dbReference>
<name>A0AA35KRS5_9SAUR</name>
<protein>
    <submittedName>
        <fullName evidence="2">Uncharacterized protein</fullName>
    </submittedName>
</protein>
<dbReference type="EMBL" id="OX395133">
    <property type="protein sequence ID" value="CAI5782416.1"/>
    <property type="molecule type" value="Genomic_DNA"/>
</dbReference>
<reference evidence="2" key="1">
    <citation type="submission" date="2022-12" db="EMBL/GenBank/DDBJ databases">
        <authorList>
            <person name="Alioto T."/>
            <person name="Alioto T."/>
            <person name="Gomez Garrido J."/>
        </authorList>
    </citation>
    <scope>NUCLEOTIDE SEQUENCE</scope>
</reference>
<evidence type="ECO:0000256" key="1">
    <source>
        <dbReference type="SAM" id="MobiDB-lite"/>
    </source>
</evidence>
<organism evidence="2 3">
    <name type="scientific">Podarcis lilfordi</name>
    <name type="common">Lilford's wall lizard</name>
    <dbReference type="NCBI Taxonomy" id="74358"/>
    <lineage>
        <taxon>Eukaryota</taxon>
        <taxon>Metazoa</taxon>
        <taxon>Chordata</taxon>
        <taxon>Craniata</taxon>
        <taxon>Vertebrata</taxon>
        <taxon>Euteleostomi</taxon>
        <taxon>Lepidosauria</taxon>
        <taxon>Squamata</taxon>
        <taxon>Bifurcata</taxon>
        <taxon>Unidentata</taxon>
        <taxon>Episquamata</taxon>
        <taxon>Laterata</taxon>
        <taxon>Lacertibaenia</taxon>
        <taxon>Lacertidae</taxon>
        <taxon>Podarcis</taxon>
    </lineage>
</organism>